<evidence type="ECO:0000256" key="4">
    <source>
        <dbReference type="ARBA" id="ARBA00022692"/>
    </source>
</evidence>
<organism evidence="8 9">
    <name type="scientific">Gordonia liuliyuniae</name>
    <dbReference type="NCBI Taxonomy" id="2911517"/>
    <lineage>
        <taxon>Bacteria</taxon>
        <taxon>Bacillati</taxon>
        <taxon>Actinomycetota</taxon>
        <taxon>Actinomycetes</taxon>
        <taxon>Mycobacteriales</taxon>
        <taxon>Gordoniaceae</taxon>
        <taxon>Gordonia</taxon>
    </lineage>
</organism>
<name>A0ABS9IYA0_9ACTN</name>
<evidence type="ECO:0000256" key="2">
    <source>
        <dbReference type="ARBA" id="ARBA00008488"/>
    </source>
</evidence>
<dbReference type="NCBIfam" id="TIGR01065">
    <property type="entry name" value="hlyIII"/>
    <property type="match status" value="1"/>
</dbReference>
<keyword evidence="6 7" id="KW-0472">Membrane</keyword>
<comment type="caution">
    <text evidence="8">The sequence shown here is derived from an EMBL/GenBank/DDBJ whole genome shotgun (WGS) entry which is preliminary data.</text>
</comment>
<protein>
    <submittedName>
        <fullName evidence="8">Hemolysin III family protein</fullName>
    </submittedName>
</protein>
<proteinExistence type="inferred from homology"/>
<accession>A0ABS9IYA0</accession>
<keyword evidence="3" id="KW-1003">Cell membrane</keyword>
<reference evidence="8 9" key="1">
    <citation type="submission" date="2022-01" db="EMBL/GenBank/DDBJ databases">
        <authorList>
            <person name="Huang Y."/>
        </authorList>
    </citation>
    <scope>NUCLEOTIDE SEQUENCE [LARGE SCALE GENOMIC DNA]</scope>
    <source>
        <strain evidence="8 9">HY366</strain>
    </source>
</reference>
<dbReference type="PANTHER" id="PTHR20855">
    <property type="entry name" value="ADIPOR/PROGESTIN RECEPTOR-RELATED"/>
    <property type="match status" value="1"/>
</dbReference>
<evidence type="ECO:0000313" key="9">
    <source>
        <dbReference type="Proteomes" id="UP001200110"/>
    </source>
</evidence>
<dbReference type="Proteomes" id="UP001200110">
    <property type="component" value="Unassembled WGS sequence"/>
</dbReference>
<feature type="transmembrane region" description="Helical" evidence="7">
    <location>
        <begin position="99"/>
        <end position="116"/>
    </location>
</feature>
<feature type="transmembrane region" description="Helical" evidence="7">
    <location>
        <begin position="33"/>
        <end position="52"/>
    </location>
</feature>
<comment type="subcellular location">
    <subcellularLocation>
        <location evidence="1">Cell membrane</location>
        <topology evidence="1">Multi-pass membrane protein</topology>
    </subcellularLocation>
</comment>
<feature type="transmembrane region" description="Helical" evidence="7">
    <location>
        <begin position="211"/>
        <end position="231"/>
    </location>
</feature>
<dbReference type="InterPro" id="IPR005744">
    <property type="entry name" value="Hy-lIII"/>
</dbReference>
<dbReference type="InterPro" id="IPR004254">
    <property type="entry name" value="AdipoR/HlyIII-related"/>
</dbReference>
<evidence type="ECO:0000256" key="7">
    <source>
        <dbReference type="SAM" id="Phobius"/>
    </source>
</evidence>
<evidence type="ECO:0000256" key="6">
    <source>
        <dbReference type="ARBA" id="ARBA00023136"/>
    </source>
</evidence>
<dbReference type="RefSeq" id="WP_236999748.1">
    <property type="nucleotide sequence ID" value="NZ_JAKKOR010000014.1"/>
</dbReference>
<keyword evidence="5 7" id="KW-1133">Transmembrane helix</keyword>
<feature type="transmembrane region" description="Helical" evidence="7">
    <location>
        <begin position="58"/>
        <end position="78"/>
    </location>
</feature>
<keyword evidence="9" id="KW-1185">Reference proteome</keyword>
<keyword evidence="4 7" id="KW-0812">Transmembrane</keyword>
<evidence type="ECO:0000256" key="5">
    <source>
        <dbReference type="ARBA" id="ARBA00022989"/>
    </source>
</evidence>
<evidence type="ECO:0000256" key="1">
    <source>
        <dbReference type="ARBA" id="ARBA00004651"/>
    </source>
</evidence>
<gene>
    <name evidence="8" type="ORF">L5G33_19030</name>
</gene>
<evidence type="ECO:0000256" key="3">
    <source>
        <dbReference type="ARBA" id="ARBA00022475"/>
    </source>
</evidence>
<feature type="transmembrane region" description="Helical" evidence="7">
    <location>
        <begin position="148"/>
        <end position="169"/>
    </location>
</feature>
<evidence type="ECO:0000313" key="8">
    <source>
        <dbReference type="EMBL" id="MCF8590554.1"/>
    </source>
</evidence>
<dbReference type="PANTHER" id="PTHR20855:SF3">
    <property type="entry name" value="LD03007P"/>
    <property type="match status" value="1"/>
</dbReference>
<feature type="transmembrane region" description="Helical" evidence="7">
    <location>
        <begin position="122"/>
        <end position="141"/>
    </location>
</feature>
<dbReference type="Pfam" id="PF03006">
    <property type="entry name" value="HlyIII"/>
    <property type="match status" value="1"/>
</dbReference>
<sequence length="233" mass="25199">MMDLSDAEQPAPAAAPELDVAGRPRLRGVIHKYSSVIAAAIGVMLIVGTAMLRTVGPLVSVIVYVITICALFTVSSVYHRVNWTSPAHRVAMKRADHSMIFVFIAGTYTPFCMMGLDSPARWWVLGIVWCGALAGVTLKLLWPGSPRWLGVILYILLGWVIVAVLPTLVHNVGVPVLVLLAVGGVFYSIGGVLFALRWPEPWPGTFGHHEVFHACTAVAALLHYIAVWLVVLG</sequence>
<feature type="transmembrane region" description="Helical" evidence="7">
    <location>
        <begin position="175"/>
        <end position="199"/>
    </location>
</feature>
<dbReference type="EMBL" id="JAKKOR010000014">
    <property type="protein sequence ID" value="MCF8590554.1"/>
    <property type="molecule type" value="Genomic_DNA"/>
</dbReference>
<comment type="similarity">
    <text evidence="2">Belongs to the UPF0073 (Hly-III) family.</text>
</comment>